<sequence length="538" mass="61059">MCNLILVLVLLLNYFLKLIFLLFKIILFYNASALISQTNLRNRSTMSWMIKVSSFCLCTCLPLLLAEPVFLTPYIESGRIQEAQRDSLVNSSKGLSSLLPKKSHAGFITVNKTLGNHLFFWYFPCLENTSAPLLVWLNGGPGVSSMFGLLWENGPIEISSEDNICKYKPRKHSWTKSFSMLYIDNPVNVGYSFSESGPAGERLTQDSVSKDLYSFMEQFYSLFPDYKKRELYIGGQSYAGKYVPYLAHVIHTQRMANASDIPLAGIYIGGPFFDPPTQSPAFFYYLYSMGAISHEQMLFHQKTVENLFRDYKNGQLKITNLSHIFPTLVPRLGFDSKDNYLSNVRPRYDKAWKFMNTVEVREAVHVGIRKFRVINENIFDRFSSDIFVSAKDKVGALLEHYKVLIFTGDSDVIVSTYMVDTALMSTPWSKQAEFIASSRTPWWSVSQTGPELKGFYTSVGQLCRVVVRKAGHQTPHDQPEAALEMMQQFVNYGCLKGDVKVPRQRYHRVLKNCSGIENSGSSNGSTIQASKRCTLPIL</sequence>
<name>A0AAD8BYM3_BIOPF</name>
<dbReference type="PRINTS" id="PR00724">
    <property type="entry name" value="CRBOXYPTASEC"/>
</dbReference>
<keyword evidence="7" id="KW-1133">Transmembrane helix</keyword>
<keyword evidence="4" id="KW-0732">Signal</keyword>
<evidence type="ECO:0000256" key="2">
    <source>
        <dbReference type="ARBA" id="ARBA00022645"/>
    </source>
</evidence>
<keyword evidence="2 8" id="KW-0121">Carboxypeptidase</keyword>
<protein>
    <submittedName>
        <fullName evidence="8">Serine carboxypeptidase CPVL</fullName>
    </submittedName>
</protein>
<feature type="transmembrane region" description="Helical" evidence="7">
    <location>
        <begin position="6"/>
        <end position="27"/>
    </location>
</feature>
<feature type="transmembrane region" description="Helical" evidence="7">
    <location>
        <begin position="48"/>
        <end position="71"/>
    </location>
</feature>
<reference evidence="8" key="2">
    <citation type="submission" date="2023-04" db="EMBL/GenBank/DDBJ databases">
        <authorList>
            <person name="Bu L."/>
            <person name="Lu L."/>
            <person name="Laidemitt M.R."/>
            <person name="Zhang S.M."/>
            <person name="Mutuku M."/>
            <person name="Mkoji G."/>
            <person name="Steinauer M."/>
            <person name="Loker E.S."/>
        </authorList>
    </citation>
    <scope>NUCLEOTIDE SEQUENCE</scope>
    <source>
        <strain evidence="8">KasaAsao</strain>
        <tissue evidence="8">Whole Snail</tissue>
    </source>
</reference>
<keyword evidence="5" id="KW-0378">Hydrolase</keyword>
<comment type="caution">
    <text evidence="8">The sequence shown here is derived from an EMBL/GenBank/DDBJ whole genome shotgun (WGS) entry which is preliminary data.</text>
</comment>
<organism evidence="8 9">
    <name type="scientific">Biomphalaria pfeifferi</name>
    <name type="common">Bloodfluke planorb</name>
    <name type="synonym">Freshwater snail</name>
    <dbReference type="NCBI Taxonomy" id="112525"/>
    <lineage>
        <taxon>Eukaryota</taxon>
        <taxon>Metazoa</taxon>
        <taxon>Spiralia</taxon>
        <taxon>Lophotrochozoa</taxon>
        <taxon>Mollusca</taxon>
        <taxon>Gastropoda</taxon>
        <taxon>Heterobranchia</taxon>
        <taxon>Euthyneura</taxon>
        <taxon>Panpulmonata</taxon>
        <taxon>Hygrophila</taxon>
        <taxon>Lymnaeoidea</taxon>
        <taxon>Planorbidae</taxon>
        <taxon>Biomphalaria</taxon>
    </lineage>
</organism>
<evidence type="ECO:0000313" key="9">
    <source>
        <dbReference type="Proteomes" id="UP001233172"/>
    </source>
</evidence>
<evidence type="ECO:0000256" key="7">
    <source>
        <dbReference type="SAM" id="Phobius"/>
    </source>
</evidence>
<dbReference type="GO" id="GO:0006508">
    <property type="term" value="P:proteolysis"/>
    <property type="evidence" value="ECO:0007669"/>
    <property type="project" value="UniProtKB-KW"/>
</dbReference>
<dbReference type="AlphaFoldDB" id="A0AAD8BYM3"/>
<keyword evidence="3" id="KW-0645">Protease</keyword>
<evidence type="ECO:0000313" key="8">
    <source>
        <dbReference type="EMBL" id="KAK0063058.1"/>
    </source>
</evidence>
<dbReference type="SUPFAM" id="SSF53474">
    <property type="entry name" value="alpha/beta-Hydrolases"/>
    <property type="match status" value="1"/>
</dbReference>
<evidence type="ECO:0000256" key="3">
    <source>
        <dbReference type="ARBA" id="ARBA00022670"/>
    </source>
</evidence>
<keyword evidence="7" id="KW-0472">Membrane</keyword>
<dbReference type="PANTHER" id="PTHR11802:SF472">
    <property type="entry name" value="SERINE CARBOXYPEPTIDASE CPVL-RELATED"/>
    <property type="match status" value="1"/>
</dbReference>
<dbReference type="Proteomes" id="UP001233172">
    <property type="component" value="Unassembled WGS sequence"/>
</dbReference>
<dbReference type="InterPro" id="IPR001563">
    <property type="entry name" value="Peptidase_S10"/>
</dbReference>
<evidence type="ECO:0000256" key="6">
    <source>
        <dbReference type="ARBA" id="ARBA00023180"/>
    </source>
</evidence>
<reference evidence="8" key="1">
    <citation type="journal article" date="2023" name="PLoS Negl. Trop. Dis.">
        <title>A genome sequence for Biomphalaria pfeifferi, the major vector snail for the human-infecting parasite Schistosoma mansoni.</title>
        <authorList>
            <person name="Bu L."/>
            <person name="Lu L."/>
            <person name="Laidemitt M.R."/>
            <person name="Zhang S.M."/>
            <person name="Mutuku M."/>
            <person name="Mkoji G."/>
            <person name="Steinauer M."/>
            <person name="Loker E.S."/>
        </authorList>
    </citation>
    <scope>NUCLEOTIDE SEQUENCE</scope>
    <source>
        <strain evidence="8">KasaAsao</strain>
    </source>
</reference>
<evidence type="ECO:0000256" key="4">
    <source>
        <dbReference type="ARBA" id="ARBA00022729"/>
    </source>
</evidence>
<gene>
    <name evidence="8" type="ORF">Bpfe_007254</name>
</gene>
<proteinExistence type="inferred from homology"/>
<dbReference type="InterPro" id="IPR029058">
    <property type="entry name" value="AB_hydrolase_fold"/>
</dbReference>
<keyword evidence="6" id="KW-0325">Glycoprotein</keyword>
<dbReference type="EMBL" id="JASAOG010000022">
    <property type="protein sequence ID" value="KAK0063058.1"/>
    <property type="molecule type" value="Genomic_DNA"/>
</dbReference>
<dbReference type="GO" id="GO:0004185">
    <property type="term" value="F:serine-type carboxypeptidase activity"/>
    <property type="evidence" value="ECO:0007669"/>
    <property type="project" value="InterPro"/>
</dbReference>
<evidence type="ECO:0000256" key="5">
    <source>
        <dbReference type="ARBA" id="ARBA00022801"/>
    </source>
</evidence>
<dbReference type="Gene3D" id="3.40.50.1820">
    <property type="entry name" value="alpha/beta hydrolase"/>
    <property type="match status" value="1"/>
</dbReference>
<keyword evidence="7" id="KW-0812">Transmembrane</keyword>
<dbReference type="Pfam" id="PF00450">
    <property type="entry name" value="Peptidase_S10"/>
    <property type="match status" value="1"/>
</dbReference>
<accession>A0AAD8BYM3</accession>
<evidence type="ECO:0000256" key="1">
    <source>
        <dbReference type="ARBA" id="ARBA00009431"/>
    </source>
</evidence>
<keyword evidence="9" id="KW-1185">Reference proteome</keyword>
<comment type="similarity">
    <text evidence="1">Belongs to the peptidase S10 family.</text>
</comment>
<dbReference type="PANTHER" id="PTHR11802">
    <property type="entry name" value="SERINE PROTEASE FAMILY S10 SERINE CARBOXYPEPTIDASE"/>
    <property type="match status" value="1"/>
</dbReference>